<dbReference type="AlphaFoldDB" id="A0AAP8TTR7"/>
<evidence type="ECO:0000256" key="3">
    <source>
        <dbReference type="ARBA" id="ARBA00012438"/>
    </source>
</evidence>
<evidence type="ECO:0000256" key="10">
    <source>
        <dbReference type="ARBA" id="ARBA00022989"/>
    </source>
</evidence>
<dbReference type="GeneID" id="64981435"/>
<dbReference type="EC" id="2.7.13.3" evidence="3"/>
<dbReference type="GO" id="GO:0000155">
    <property type="term" value="F:phosphorelay sensor kinase activity"/>
    <property type="evidence" value="ECO:0007669"/>
    <property type="project" value="InterPro"/>
</dbReference>
<dbReference type="InterPro" id="IPR050640">
    <property type="entry name" value="Bact_2-comp_sensor_kinase"/>
</dbReference>
<feature type="transmembrane region" description="Helical" evidence="14">
    <location>
        <begin position="122"/>
        <end position="140"/>
    </location>
</feature>
<evidence type="ECO:0000313" key="17">
    <source>
        <dbReference type="EMBL" id="PNZ68792.1"/>
    </source>
</evidence>
<dbReference type="RefSeq" id="WP_059107445.1">
    <property type="nucleotide sequence ID" value="NZ_AP024589.1"/>
</dbReference>
<evidence type="ECO:0000259" key="15">
    <source>
        <dbReference type="SMART" id="SM00387"/>
    </source>
</evidence>
<dbReference type="EMBL" id="PPQW01000009">
    <property type="protein sequence ID" value="PNZ68792.1"/>
    <property type="molecule type" value="Genomic_DNA"/>
</dbReference>
<comment type="caution">
    <text evidence="17">The sequence shown here is derived from an EMBL/GenBank/DDBJ whole genome shotgun (WGS) entry which is preliminary data.</text>
</comment>
<comment type="catalytic activity">
    <reaction evidence="1">
        <text>ATP + protein L-histidine = ADP + protein N-phospho-L-histidine.</text>
        <dbReference type="EC" id="2.7.13.3"/>
    </reaction>
</comment>
<feature type="domain" description="Histidine kinase/HSP90-like ATPase" evidence="15">
    <location>
        <begin position="472"/>
        <end position="579"/>
    </location>
</feature>
<dbReference type="PANTHER" id="PTHR34220:SF7">
    <property type="entry name" value="SENSOR HISTIDINE KINASE YPDA"/>
    <property type="match status" value="1"/>
</dbReference>
<comment type="subcellular location">
    <subcellularLocation>
        <location evidence="2">Cell membrane</location>
        <topology evidence="2">Multi-pass membrane protein</topology>
    </subcellularLocation>
</comment>
<dbReference type="InterPro" id="IPR011620">
    <property type="entry name" value="Sig_transdc_His_kinase_LytS_TM"/>
</dbReference>
<keyword evidence="10 14" id="KW-1133">Transmembrane helix</keyword>
<dbReference type="Pfam" id="PF06580">
    <property type="entry name" value="His_kinase"/>
    <property type="match status" value="1"/>
</dbReference>
<feature type="transmembrane region" description="Helical" evidence="14">
    <location>
        <begin position="92"/>
        <end position="116"/>
    </location>
</feature>
<keyword evidence="7" id="KW-0547">Nucleotide-binding</keyword>
<evidence type="ECO:0000256" key="6">
    <source>
        <dbReference type="ARBA" id="ARBA00022692"/>
    </source>
</evidence>
<dbReference type="InterPro" id="IPR003594">
    <property type="entry name" value="HATPase_dom"/>
</dbReference>
<keyword evidence="8 17" id="KW-0418">Kinase</keyword>
<dbReference type="GO" id="GO:0005524">
    <property type="term" value="F:ATP binding"/>
    <property type="evidence" value="ECO:0007669"/>
    <property type="project" value="UniProtKB-KW"/>
</dbReference>
<reference evidence="16" key="2">
    <citation type="submission" date="2023-07" db="EMBL/GenBank/DDBJ databases">
        <title>Evaluation of the beneficial properties of pineapple isolates.</title>
        <authorList>
            <person name="Adefiranye O."/>
        </authorList>
    </citation>
    <scope>NUCLEOTIDE SEQUENCE</scope>
    <source>
        <strain evidence="16">PAPLE_T1</strain>
    </source>
</reference>
<dbReference type="Pfam" id="PF07694">
    <property type="entry name" value="5TM-5TMR_LYT"/>
    <property type="match status" value="1"/>
</dbReference>
<evidence type="ECO:0000256" key="2">
    <source>
        <dbReference type="ARBA" id="ARBA00004651"/>
    </source>
</evidence>
<dbReference type="Gene3D" id="3.30.565.10">
    <property type="entry name" value="Histidine kinase-like ATPase, C-terminal domain"/>
    <property type="match status" value="1"/>
</dbReference>
<dbReference type="EMBL" id="JAUHQC010000011">
    <property type="protein sequence ID" value="MDN4533647.1"/>
    <property type="molecule type" value="Genomic_DNA"/>
</dbReference>
<dbReference type="GO" id="GO:0071555">
    <property type="term" value="P:cell wall organization"/>
    <property type="evidence" value="ECO:0007669"/>
    <property type="project" value="InterPro"/>
</dbReference>
<evidence type="ECO:0000256" key="14">
    <source>
        <dbReference type="SAM" id="Phobius"/>
    </source>
</evidence>
<evidence type="ECO:0000256" key="7">
    <source>
        <dbReference type="ARBA" id="ARBA00022741"/>
    </source>
</evidence>
<dbReference type="Proteomes" id="UP001171687">
    <property type="component" value="Unassembled WGS sequence"/>
</dbReference>
<reference evidence="17 18" key="1">
    <citation type="submission" date="2017-08" db="EMBL/GenBank/DDBJ databases">
        <title>Draft genome sequences of 64 type strains of genus Staph aureus.</title>
        <authorList>
            <person name="Cole K."/>
            <person name="Golubchik T."/>
            <person name="Russell J."/>
            <person name="Foster D."/>
            <person name="Llewelyn M."/>
            <person name="Wilson D."/>
            <person name="Crook D."/>
            <person name="Paul J."/>
        </authorList>
    </citation>
    <scope>NUCLEOTIDE SEQUENCE [LARGE SCALE GENOMIC DNA]</scope>
    <source>
        <strain evidence="17 18">NCTC 12101</strain>
    </source>
</reference>
<dbReference type="InterPro" id="IPR010559">
    <property type="entry name" value="Sig_transdc_His_kin_internal"/>
</dbReference>
<evidence type="ECO:0000256" key="1">
    <source>
        <dbReference type="ARBA" id="ARBA00000085"/>
    </source>
</evidence>
<keyword evidence="4" id="KW-1003">Cell membrane</keyword>
<feature type="transmembrane region" description="Helical" evidence="14">
    <location>
        <begin position="152"/>
        <end position="173"/>
    </location>
</feature>
<evidence type="ECO:0000313" key="16">
    <source>
        <dbReference type="EMBL" id="MDN4533647.1"/>
    </source>
</evidence>
<name>A0AAP8TTR7_9STAP</name>
<keyword evidence="12 14" id="KW-0472">Membrane</keyword>
<dbReference type="PANTHER" id="PTHR34220">
    <property type="entry name" value="SENSOR HISTIDINE KINASE YPDA"/>
    <property type="match status" value="1"/>
</dbReference>
<organism evidence="17 18">
    <name type="scientific">Staphylococcus auricularis</name>
    <dbReference type="NCBI Taxonomy" id="29379"/>
    <lineage>
        <taxon>Bacteria</taxon>
        <taxon>Bacillati</taxon>
        <taxon>Bacillota</taxon>
        <taxon>Bacilli</taxon>
        <taxon>Bacillales</taxon>
        <taxon>Staphylococcaceae</taxon>
        <taxon>Staphylococcus</taxon>
    </lineage>
</organism>
<sequence length="584" mass="64711">MLNLFILLIERVGLIIILAYILMNIPYFKKMMNERESFRAQWQLTVIFGCFALVSNITGVEIKGNHILSDFLYQHLNPDASMANTRVLSISVAGLIGGPVVGVIVAIISGLFRVYIGGADAYTYLISSIIIGLLSGYFGAQSMRNRRYPTVLKGAVIGAICEAIQMLCILIFSEDISAAWELVRFIALPMICVNSLGAAIFLSIILSTLKQEEQARAVQTHDVLQLANATLPYFREGLNEQSAKEAATIIRDLMHVSAVAITNRHDILTHIGAGSDHHKPQKAIITHLSKEAIRTGTMKEAHSKAEIGCDHETCLLEGAIVVPLYMHHAVVGTLKLYFTEGNTITHADKQLAAGLANIFSSQLELGHAEMQSALLRDAEIKSLQAQVNPHFFFNAINTISALIRINSEKARKLLLQLSQFFRSNLQGARDNIITLEQELRQVEAFLSLEQARHPDRFEVTFDIDESCEQAQVPPFVIQILVENAIKHAFKHRKTNNHIKVVAHHENQKLYLGVTDNGRGIPESQLGQLGQSVVPSESGTGSALVNLNRRLIGLFGQDAHLHFHSTIEGTRIDCTLPYHQLKEEQ</sequence>
<evidence type="ECO:0000256" key="8">
    <source>
        <dbReference type="ARBA" id="ARBA00022777"/>
    </source>
</evidence>
<feature type="transmembrane region" description="Helical" evidence="14">
    <location>
        <begin position="6"/>
        <end position="28"/>
    </location>
</feature>
<dbReference type="Pfam" id="PF02518">
    <property type="entry name" value="HATPase_c"/>
    <property type="match status" value="1"/>
</dbReference>
<dbReference type="Proteomes" id="UP000242470">
    <property type="component" value="Unassembled WGS sequence"/>
</dbReference>
<keyword evidence="11" id="KW-0902">Two-component regulatory system</keyword>
<dbReference type="GO" id="GO:0005886">
    <property type="term" value="C:plasma membrane"/>
    <property type="evidence" value="ECO:0007669"/>
    <property type="project" value="UniProtKB-SubCell"/>
</dbReference>
<evidence type="ECO:0000256" key="5">
    <source>
        <dbReference type="ARBA" id="ARBA00022679"/>
    </source>
</evidence>
<accession>A0AAP8TTR7</accession>
<keyword evidence="5 16" id="KW-0808">Transferase</keyword>
<evidence type="ECO:0000256" key="11">
    <source>
        <dbReference type="ARBA" id="ARBA00023012"/>
    </source>
</evidence>
<dbReference type="SMART" id="SM00387">
    <property type="entry name" value="HATPase_c"/>
    <property type="match status" value="1"/>
</dbReference>
<protein>
    <recommendedName>
        <fullName evidence="3">histidine kinase</fullName>
        <ecNumber evidence="3">2.7.13.3</ecNumber>
    </recommendedName>
    <alternativeName>
        <fullName evidence="13">Autolysin sensor kinase</fullName>
    </alternativeName>
</protein>
<gene>
    <name evidence="17" type="ORF">CD158_02360</name>
    <name evidence="16" type="ORF">QYH67_08755</name>
</gene>
<evidence type="ECO:0000256" key="4">
    <source>
        <dbReference type="ARBA" id="ARBA00022475"/>
    </source>
</evidence>
<dbReference type="Gene3D" id="1.10.1760.20">
    <property type="match status" value="1"/>
</dbReference>
<proteinExistence type="predicted"/>
<dbReference type="InterPro" id="IPR036890">
    <property type="entry name" value="HATPase_C_sf"/>
</dbReference>
<evidence type="ECO:0000256" key="13">
    <source>
        <dbReference type="ARBA" id="ARBA00029830"/>
    </source>
</evidence>
<keyword evidence="6 14" id="KW-0812">Transmembrane</keyword>
<feature type="transmembrane region" description="Helical" evidence="14">
    <location>
        <begin position="185"/>
        <end position="206"/>
    </location>
</feature>
<keyword evidence="9" id="KW-0067">ATP-binding</keyword>
<dbReference type="SUPFAM" id="SSF55874">
    <property type="entry name" value="ATPase domain of HSP90 chaperone/DNA topoisomerase II/histidine kinase"/>
    <property type="match status" value="1"/>
</dbReference>
<evidence type="ECO:0000256" key="9">
    <source>
        <dbReference type="ARBA" id="ARBA00022840"/>
    </source>
</evidence>
<evidence type="ECO:0000313" key="18">
    <source>
        <dbReference type="Proteomes" id="UP000242470"/>
    </source>
</evidence>
<evidence type="ECO:0000256" key="12">
    <source>
        <dbReference type="ARBA" id="ARBA00023136"/>
    </source>
</evidence>